<keyword evidence="7" id="KW-0539">Nucleus</keyword>
<dbReference type="GO" id="GO:0000049">
    <property type="term" value="F:tRNA binding"/>
    <property type="evidence" value="ECO:0007669"/>
    <property type="project" value="TreeGrafter"/>
</dbReference>
<dbReference type="Proteomes" id="UP000645828">
    <property type="component" value="Unassembled WGS sequence"/>
</dbReference>
<gene>
    <name evidence="8" type="ORF">NYPRO_LOCUS13681</name>
</gene>
<name>A0A811Z2C9_NYCPR</name>
<comment type="subcellular location">
    <subcellularLocation>
        <location evidence="2">Cytoplasm</location>
    </subcellularLocation>
    <subcellularLocation>
        <location evidence="1">Nucleus</location>
    </subcellularLocation>
</comment>
<evidence type="ECO:0000256" key="1">
    <source>
        <dbReference type="ARBA" id="ARBA00004123"/>
    </source>
</evidence>
<dbReference type="GO" id="GO:0005634">
    <property type="term" value="C:nucleus"/>
    <property type="evidence" value="ECO:0007669"/>
    <property type="project" value="UniProtKB-SubCell"/>
</dbReference>
<evidence type="ECO:0000256" key="6">
    <source>
        <dbReference type="ARBA" id="ARBA00022917"/>
    </source>
</evidence>
<evidence type="ECO:0000313" key="9">
    <source>
        <dbReference type="Proteomes" id="UP000645828"/>
    </source>
</evidence>
<keyword evidence="6" id="KW-0648">Protein biosynthesis</keyword>
<keyword evidence="4" id="KW-0677">Repeat</keyword>
<dbReference type="AlphaFoldDB" id="A0A811Z2C9"/>
<dbReference type="EMBL" id="CAJHUB010000750">
    <property type="protein sequence ID" value="CAD7680889.1"/>
    <property type="molecule type" value="Genomic_DNA"/>
</dbReference>
<dbReference type="GO" id="GO:0005737">
    <property type="term" value="C:cytoplasm"/>
    <property type="evidence" value="ECO:0007669"/>
    <property type="project" value="UniProtKB-SubCell"/>
</dbReference>
<dbReference type="GO" id="GO:0001514">
    <property type="term" value="P:selenocysteine incorporation"/>
    <property type="evidence" value="ECO:0007669"/>
    <property type="project" value="TreeGrafter"/>
</dbReference>
<keyword evidence="3" id="KW-0963">Cytoplasm</keyword>
<evidence type="ECO:0000256" key="4">
    <source>
        <dbReference type="ARBA" id="ARBA00022737"/>
    </source>
</evidence>
<sequence>MNKNFIFRASATTEDMVMTGYHFVESEDLAVAKMCLHKMRNPFQDPHLYLAYSYRIYKLNYATYMKQPDNSPEYSLFVGYLTLNVEDGMLYEFFIKVYPSYWEASQMHSYSYDRYYQQYQNDYAQWCYDQNTGSYRYSCPQYKDPMPQMNVTEANKQFMEQSKDQ</sequence>
<dbReference type="PANTHER" id="PTHR37457">
    <property type="entry name" value="TRNA SELENOCYSTEINE 1-ASSOCIATED PROTEIN 1-RELATED"/>
    <property type="match status" value="1"/>
</dbReference>
<keyword evidence="9" id="KW-1185">Reference proteome</keyword>
<comment type="caution">
    <text evidence="8">The sequence shown here is derived from an EMBL/GenBank/DDBJ whole genome shotgun (WGS) entry which is preliminary data.</text>
</comment>
<proteinExistence type="predicted"/>
<organism evidence="8 9">
    <name type="scientific">Nyctereutes procyonoides</name>
    <name type="common">Raccoon dog</name>
    <name type="synonym">Canis procyonoides</name>
    <dbReference type="NCBI Taxonomy" id="34880"/>
    <lineage>
        <taxon>Eukaryota</taxon>
        <taxon>Metazoa</taxon>
        <taxon>Chordata</taxon>
        <taxon>Craniata</taxon>
        <taxon>Vertebrata</taxon>
        <taxon>Euteleostomi</taxon>
        <taxon>Mammalia</taxon>
        <taxon>Eutheria</taxon>
        <taxon>Laurasiatheria</taxon>
        <taxon>Carnivora</taxon>
        <taxon>Caniformia</taxon>
        <taxon>Canidae</taxon>
        <taxon>Nyctereutes</taxon>
    </lineage>
</organism>
<evidence type="ECO:0000256" key="5">
    <source>
        <dbReference type="ARBA" id="ARBA00022884"/>
    </source>
</evidence>
<evidence type="ECO:0000256" key="3">
    <source>
        <dbReference type="ARBA" id="ARBA00022490"/>
    </source>
</evidence>
<evidence type="ECO:0000313" key="8">
    <source>
        <dbReference type="EMBL" id="CAD7680889.1"/>
    </source>
</evidence>
<evidence type="ECO:0000256" key="7">
    <source>
        <dbReference type="ARBA" id="ARBA00023242"/>
    </source>
</evidence>
<reference evidence="8" key="1">
    <citation type="submission" date="2020-12" db="EMBL/GenBank/DDBJ databases">
        <authorList>
            <consortium name="Molecular Ecology Group"/>
        </authorList>
    </citation>
    <scope>NUCLEOTIDE SEQUENCE</scope>
    <source>
        <strain evidence="8">TBG_1078</strain>
    </source>
</reference>
<dbReference type="PANTHER" id="PTHR37457:SF2">
    <property type="entry name" value="TRNA SELENOCYSTEINE 1-ASSOCIATED PROTEIN 1"/>
    <property type="match status" value="1"/>
</dbReference>
<keyword evidence="5" id="KW-0694">RNA-binding</keyword>
<accession>A0A811Z2C9</accession>
<dbReference type="InterPro" id="IPR040434">
    <property type="entry name" value="TSAP1"/>
</dbReference>
<protein>
    <submittedName>
        <fullName evidence="8">(raccoon dog) hypothetical protein</fullName>
    </submittedName>
</protein>
<evidence type="ECO:0000256" key="2">
    <source>
        <dbReference type="ARBA" id="ARBA00004496"/>
    </source>
</evidence>